<dbReference type="InterPro" id="IPR036116">
    <property type="entry name" value="FN3_sf"/>
</dbReference>
<comment type="cofactor">
    <cofactor evidence="1">
        <name>Ca(2+)</name>
        <dbReference type="ChEBI" id="CHEBI:29108"/>
    </cofactor>
</comment>
<protein>
    <submittedName>
        <fullName evidence="11">Fibronectin type III domain-containing protein</fullName>
    </submittedName>
</protein>
<evidence type="ECO:0000256" key="3">
    <source>
        <dbReference type="ARBA" id="ARBA00022525"/>
    </source>
</evidence>
<evidence type="ECO:0000256" key="8">
    <source>
        <dbReference type="ARBA" id="ARBA00038263"/>
    </source>
</evidence>
<dbReference type="Pfam" id="PF00041">
    <property type="entry name" value="fn3"/>
    <property type="match status" value="1"/>
</dbReference>
<evidence type="ECO:0000256" key="1">
    <source>
        <dbReference type="ARBA" id="ARBA00001913"/>
    </source>
</evidence>
<evidence type="ECO:0000313" key="12">
    <source>
        <dbReference type="Proteomes" id="UP000236726"/>
    </source>
</evidence>
<dbReference type="SMART" id="SM00060">
    <property type="entry name" value="FN3"/>
    <property type="match status" value="1"/>
</dbReference>
<dbReference type="SUPFAM" id="SSF51126">
    <property type="entry name" value="Pectin lyase-like"/>
    <property type="match status" value="1"/>
</dbReference>
<keyword evidence="9" id="KW-1133">Transmembrane helix</keyword>
<dbReference type="Gene3D" id="2.60.40.10">
    <property type="entry name" value="Immunoglobulins"/>
    <property type="match status" value="1"/>
</dbReference>
<dbReference type="PANTHER" id="PTHR40088:SF1">
    <property type="entry name" value="PECTATE LYASE PEL9"/>
    <property type="match status" value="1"/>
</dbReference>
<dbReference type="InterPro" id="IPR058953">
    <property type="entry name" value="PelX-like_N"/>
</dbReference>
<dbReference type="Proteomes" id="UP000236726">
    <property type="component" value="Unassembled WGS sequence"/>
</dbReference>
<dbReference type="SUPFAM" id="SSF49265">
    <property type="entry name" value="Fibronectin type III"/>
    <property type="match status" value="1"/>
</dbReference>
<evidence type="ECO:0000256" key="2">
    <source>
        <dbReference type="ARBA" id="ARBA00004613"/>
    </source>
</evidence>
<evidence type="ECO:0000256" key="9">
    <source>
        <dbReference type="SAM" id="Phobius"/>
    </source>
</evidence>
<evidence type="ECO:0000256" key="7">
    <source>
        <dbReference type="ARBA" id="ARBA00023239"/>
    </source>
</evidence>
<accession>A0A1H5SR72</accession>
<dbReference type="SMART" id="SM00710">
    <property type="entry name" value="PbH1"/>
    <property type="match status" value="8"/>
</dbReference>
<dbReference type="PROSITE" id="PS50853">
    <property type="entry name" value="FN3"/>
    <property type="match status" value="1"/>
</dbReference>
<sequence length="1350" mass="143672">MKTKMRARIMSIAMAILMVVGLMPTDFSVVNVRANEDSSNTHVFETSTLTATAAGTYTDGQEITYDDYFTIVASSKTKIDASSKTFDDEYTSEQRLNFGGKADIEAAKNYVSFKTSASATVKIWWVAGDKDRSMVIYNLSSGEVAAQTSETLAKNDPCVSTLTLSEAGTYALGGLEGNNYIFKIEVTETSGEAAEVQRADWSKVANPTVTNVVDNGDGTVTVDFDALIGTNGADGAVVTLTDTTGESQTSKYLKEGSTGSKTFTVSSSGTYTATVSIYREGEDDKTSDAVSVNFVLPLSEVTINTTASTGNGSVYIGWQSVTEADSYIVSYSTDGENYVVAADAITDTEYTVTGLTVGTTYKFKVQAVRLLPATTTNGTVSDEVEATKEAQTVWGTITYGNGANSSNFTKVGDLNADGYVQLTAGKLTNGKLTGSGNDGKFVPASYDGLSFYYTEVPSNMNFTLRTKVTVDQWYLSNGQEAFGLMAADQLGGSGWNNAYFAAVTKTEYYVDADGNVTTDTTATKVTQKIGIESLEKTGITAENISLMEANDTDTINNNFSSSAYPLEQRYSDSSNVIGNSVNTTSDQNITEMYLTIQKNNTGYFVTYESVDGSYSVTKKYYDTEALSQIDSDSVYVGFFVSRYAQATFSDVTFTTVSPENDAPAEEQPVETIETVATIDSAATTNKSTYELQFTANADGVATVYQNGEAIKEVTVTANEQVKVETTLNLGSNTFTVKYDANDNYVPGEYKVMSNYDEITIAKTVTYNAYNGETIYVSPNANGTGSKEDPADLQTAIKYAQPGQTIVMMEGTYKYTSTVTIPRGTNGTENALIYLIADPDASTRPVISGANASGHAMEIAGNYWYIQGIDVTESADGKDGIHLSGSYNTVDNVETYENGNTGLQISRLSANDADKSTWPSYNLILNCTSYNNHDHGYEDADGFAAKLTCGDGNVFDGCIAHNNADDGWDLFAKVQSGAIGVVTIKNSVAYANGYLLDGTNAGNGNGFKMGGDSMTGYHILYNCVAFDNKSKGIDSNSCPDIQISMSTSFNNEANNVALYTNTAANTDYSASGILSFRTQNTDNAENIKLVGNQDSTKVYQSTNYFWKSASGESKDASTTVTSDWFESVDTGMDYTTHVYSELPVTRNEDGTINMNGLLVLTDKAAEGTGATLNASTLTASKEITVSENVTTGLINEVAADEDVTYAVLDGDGVVVTQGESFVVRSAADFAKFVKVLVDGVEVDPSNYVVTEGSTIVTFNAAYSATLATGTHTVEIVSTDGSATATITVASATTGDVAADTAVVSKSEVAADSSVVSTTNEKTGDSAMPVVYVSLMVLAAVAFIASKKRKNA</sequence>
<keyword evidence="7" id="KW-0456">Lyase</keyword>
<reference evidence="11 12" key="1">
    <citation type="submission" date="2016-10" db="EMBL/GenBank/DDBJ databases">
        <authorList>
            <person name="de Groot N.N."/>
        </authorList>
    </citation>
    <scope>NUCLEOTIDE SEQUENCE [LARGE SCALE GENOMIC DNA]</scope>
    <source>
        <strain evidence="11 12">D15d</strain>
    </source>
</reference>
<dbReference type="Pfam" id="PF25849">
    <property type="entry name" value="PelX_N"/>
    <property type="match status" value="1"/>
</dbReference>
<feature type="domain" description="Fibronectin type-III" evidence="10">
    <location>
        <begin position="297"/>
        <end position="390"/>
    </location>
</feature>
<keyword evidence="9" id="KW-0812">Transmembrane</keyword>
<dbReference type="EMBL" id="FNUL01000003">
    <property type="protein sequence ID" value="SEF52341.1"/>
    <property type="molecule type" value="Genomic_DNA"/>
</dbReference>
<dbReference type="Pfam" id="PF25850">
    <property type="entry name" value="PelX_Ig"/>
    <property type="match status" value="1"/>
</dbReference>
<keyword evidence="9" id="KW-0472">Membrane</keyword>
<keyword evidence="6" id="KW-0106">Calcium</keyword>
<dbReference type="InterPro" id="IPR058863">
    <property type="entry name" value="PelX-like_Ig"/>
</dbReference>
<dbReference type="InterPro" id="IPR012334">
    <property type="entry name" value="Pectin_lyas_fold"/>
</dbReference>
<proteinExistence type="inferred from homology"/>
<dbReference type="PANTHER" id="PTHR40088">
    <property type="entry name" value="PECTATE LYASE (EUROFUNG)"/>
    <property type="match status" value="1"/>
</dbReference>
<evidence type="ECO:0000259" key="10">
    <source>
        <dbReference type="PROSITE" id="PS50853"/>
    </source>
</evidence>
<feature type="transmembrane region" description="Helical" evidence="9">
    <location>
        <begin position="1325"/>
        <end position="1344"/>
    </location>
</feature>
<dbReference type="Gene3D" id="2.160.20.10">
    <property type="entry name" value="Single-stranded right-handed beta-helix, Pectin lyase-like"/>
    <property type="match status" value="1"/>
</dbReference>
<keyword evidence="12" id="KW-1185">Reference proteome</keyword>
<name>A0A1H5SR72_9FIRM</name>
<dbReference type="InterPro" id="IPR013783">
    <property type="entry name" value="Ig-like_fold"/>
</dbReference>
<keyword evidence="5" id="KW-0732">Signal</keyword>
<dbReference type="RefSeq" id="WP_103952289.1">
    <property type="nucleotide sequence ID" value="NZ_FNUL01000003.1"/>
</dbReference>
<dbReference type="InterPro" id="IPR052052">
    <property type="entry name" value="Polysaccharide_Lyase_9"/>
</dbReference>
<evidence type="ECO:0000256" key="6">
    <source>
        <dbReference type="ARBA" id="ARBA00022837"/>
    </source>
</evidence>
<evidence type="ECO:0000256" key="4">
    <source>
        <dbReference type="ARBA" id="ARBA00022723"/>
    </source>
</evidence>
<gene>
    <name evidence="11" type="ORF">SAMN05216537_10350</name>
</gene>
<dbReference type="GO" id="GO:0005576">
    <property type="term" value="C:extracellular region"/>
    <property type="evidence" value="ECO:0007669"/>
    <property type="project" value="UniProtKB-SubCell"/>
</dbReference>
<dbReference type="GO" id="GO:0046872">
    <property type="term" value="F:metal ion binding"/>
    <property type="evidence" value="ECO:0007669"/>
    <property type="project" value="UniProtKB-KW"/>
</dbReference>
<organism evidence="11 12">
    <name type="scientific">Lachnospira multipara</name>
    <dbReference type="NCBI Taxonomy" id="28051"/>
    <lineage>
        <taxon>Bacteria</taxon>
        <taxon>Bacillati</taxon>
        <taxon>Bacillota</taxon>
        <taxon>Clostridia</taxon>
        <taxon>Lachnospirales</taxon>
        <taxon>Lachnospiraceae</taxon>
        <taxon>Lachnospira</taxon>
    </lineage>
</organism>
<evidence type="ECO:0000256" key="5">
    <source>
        <dbReference type="ARBA" id="ARBA00022729"/>
    </source>
</evidence>
<dbReference type="GO" id="GO:0016837">
    <property type="term" value="F:carbon-oxygen lyase activity, acting on polysaccharides"/>
    <property type="evidence" value="ECO:0007669"/>
    <property type="project" value="TreeGrafter"/>
</dbReference>
<dbReference type="InterPro" id="IPR003961">
    <property type="entry name" value="FN3_dom"/>
</dbReference>
<evidence type="ECO:0000313" key="11">
    <source>
        <dbReference type="EMBL" id="SEF52341.1"/>
    </source>
</evidence>
<keyword evidence="3" id="KW-0964">Secreted</keyword>
<comment type="subcellular location">
    <subcellularLocation>
        <location evidence="2">Secreted</location>
    </subcellularLocation>
</comment>
<comment type="similarity">
    <text evidence="8">Belongs to the polysaccharide lyase 9 family.</text>
</comment>
<dbReference type="InterPro" id="IPR006626">
    <property type="entry name" value="PbH1"/>
</dbReference>
<keyword evidence="4" id="KW-0479">Metal-binding</keyword>
<dbReference type="InterPro" id="IPR011050">
    <property type="entry name" value="Pectin_lyase_fold/virulence"/>
</dbReference>